<keyword evidence="5" id="KW-0611">Plant defense</keyword>
<evidence type="ECO:0000313" key="10">
    <source>
        <dbReference type="Proteomes" id="UP000325081"/>
    </source>
</evidence>
<dbReference type="Pfam" id="PF23598">
    <property type="entry name" value="LRR_14"/>
    <property type="match status" value="1"/>
</dbReference>
<dbReference type="InterPro" id="IPR055414">
    <property type="entry name" value="LRR_R13L4/SHOC2-like"/>
</dbReference>
<dbReference type="Pfam" id="PF23559">
    <property type="entry name" value="WHD_DRP"/>
    <property type="match status" value="1"/>
</dbReference>
<evidence type="ECO:0000256" key="2">
    <source>
        <dbReference type="ARBA" id="ARBA00022614"/>
    </source>
</evidence>
<keyword evidence="4" id="KW-0547">Nucleotide-binding</keyword>
<dbReference type="EMBL" id="BKCP01008737">
    <property type="protein sequence ID" value="GER49666.1"/>
    <property type="molecule type" value="Genomic_DNA"/>
</dbReference>
<dbReference type="InterPro" id="IPR058922">
    <property type="entry name" value="WHD_DRP"/>
</dbReference>
<keyword evidence="2" id="KW-0433">Leucine-rich repeat</keyword>
<dbReference type="Proteomes" id="UP000325081">
    <property type="component" value="Unassembled WGS sequence"/>
</dbReference>
<keyword evidence="3" id="KW-0677">Repeat</keyword>
<name>A0A5A7QXI9_STRAF</name>
<dbReference type="GO" id="GO:0005524">
    <property type="term" value="F:ATP binding"/>
    <property type="evidence" value="ECO:0007669"/>
    <property type="project" value="UniProtKB-KW"/>
</dbReference>
<organism evidence="9 10">
    <name type="scientific">Striga asiatica</name>
    <name type="common">Asiatic witchweed</name>
    <name type="synonym">Buchnera asiatica</name>
    <dbReference type="NCBI Taxonomy" id="4170"/>
    <lineage>
        <taxon>Eukaryota</taxon>
        <taxon>Viridiplantae</taxon>
        <taxon>Streptophyta</taxon>
        <taxon>Embryophyta</taxon>
        <taxon>Tracheophyta</taxon>
        <taxon>Spermatophyta</taxon>
        <taxon>Magnoliopsida</taxon>
        <taxon>eudicotyledons</taxon>
        <taxon>Gunneridae</taxon>
        <taxon>Pentapetalae</taxon>
        <taxon>asterids</taxon>
        <taxon>lamiids</taxon>
        <taxon>Lamiales</taxon>
        <taxon>Orobanchaceae</taxon>
        <taxon>Buchnereae</taxon>
        <taxon>Striga</taxon>
    </lineage>
</organism>
<dbReference type="GO" id="GO:0006952">
    <property type="term" value="P:defense response"/>
    <property type="evidence" value="ECO:0007669"/>
    <property type="project" value="UniProtKB-KW"/>
</dbReference>
<sequence length="477" mass="54963">MWMRIWLRSFFDGGDSSMMQILELSYKHLPGYLKPCFLYFAAFPEDAEIPAQKLTMLWIAEGYVKEGENKSAEVVAEEYLIELIGKSLVMVAKRRYDGGCKACVIHDLLHDLCLRKAGEENLLKLMDENCSIYERHHRLCFNVSKAQIEIFRPFFIPHVCSFFSLHLKTKPNLLSVKLLRALDLQDSECDQGAVRFLLHLRYLSANETPPSISQLVNLEYLIVKTSRIVDIHPTILKMMKLRHLQLAPLAIFDENCVSSLTNNLQYLSNVSISNLKEENVLRCSPDLIKLKCRCQPFTDEQGKLRYPDLEFLTRLESLKMTALRGYKNADINFPSNIKKLTLDGLRLPWQKVSVIGGLVNLEVLKLMYYAFVGKTWETRDGEFEQLRFLKLEILDFCEWIVETSEHFPSLEQLVIRDCNNLREIPGEIGEIMILASIEVESCLESLAVSAKKIEQEQRDNNGNEEFRVMIGHVLKSG</sequence>
<dbReference type="Gene3D" id="3.80.10.10">
    <property type="entry name" value="Ribonuclease Inhibitor"/>
    <property type="match status" value="1"/>
</dbReference>
<evidence type="ECO:0000256" key="5">
    <source>
        <dbReference type="ARBA" id="ARBA00022821"/>
    </source>
</evidence>
<protein>
    <submittedName>
        <fullName evidence="9">Disease resistance protein</fullName>
    </submittedName>
</protein>
<proteinExistence type="inferred from homology"/>
<feature type="domain" description="Disease resistance protein winged helix" evidence="7">
    <location>
        <begin position="43"/>
        <end position="113"/>
    </location>
</feature>
<dbReference type="OrthoDB" id="912409at2759"/>
<evidence type="ECO:0000256" key="3">
    <source>
        <dbReference type="ARBA" id="ARBA00022737"/>
    </source>
</evidence>
<dbReference type="InterPro" id="IPR032675">
    <property type="entry name" value="LRR_dom_sf"/>
</dbReference>
<feature type="domain" description="Disease resistance R13L4/SHOC-2-like LRR" evidence="8">
    <location>
        <begin position="162"/>
        <end position="416"/>
    </location>
</feature>
<reference evidence="10" key="1">
    <citation type="journal article" date="2019" name="Curr. Biol.">
        <title>Genome Sequence of Striga asiatica Provides Insight into the Evolution of Plant Parasitism.</title>
        <authorList>
            <person name="Yoshida S."/>
            <person name="Kim S."/>
            <person name="Wafula E.K."/>
            <person name="Tanskanen J."/>
            <person name="Kim Y.M."/>
            <person name="Honaas L."/>
            <person name="Yang Z."/>
            <person name="Spallek T."/>
            <person name="Conn C.E."/>
            <person name="Ichihashi Y."/>
            <person name="Cheong K."/>
            <person name="Cui S."/>
            <person name="Der J.P."/>
            <person name="Gundlach H."/>
            <person name="Jiao Y."/>
            <person name="Hori C."/>
            <person name="Ishida J.K."/>
            <person name="Kasahara H."/>
            <person name="Kiba T."/>
            <person name="Kim M.S."/>
            <person name="Koo N."/>
            <person name="Laohavisit A."/>
            <person name="Lee Y.H."/>
            <person name="Lumba S."/>
            <person name="McCourt P."/>
            <person name="Mortimer J.C."/>
            <person name="Mutuku J.M."/>
            <person name="Nomura T."/>
            <person name="Sasaki-Sekimoto Y."/>
            <person name="Seto Y."/>
            <person name="Wang Y."/>
            <person name="Wakatake T."/>
            <person name="Sakakibara H."/>
            <person name="Demura T."/>
            <person name="Yamaguchi S."/>
            <person name="Yoneyama K."/>
            <person name="Manabe R.I."/>
            <person name="Nelson D.C."/>
            <person name="Schulman A.H."/>
            <person name="Timko M.P."/>
            <person name="dePamphilis C.W."/>
            <person name="Choi D."/>
            <person name="Shirasu K."/>
        </authorList>
    </citation>
    <scope>NUCLEOTIDE SEQUENCE [LARGE SCALE GENOMIC DNA]</scope>
    <source>
        <strain evidence="10">cv. UVA1</strain>
    </source>
</reference>
<accession>A0A5A7QXI9</accession>
<comment type="similarity">
    <text evidence="1">Belongs to the disease resistance NB-LRR family.</text>
</comment>
<dbReference type="PANTHER" id="PTHR15140:SF33">
    <property type="entry name" value="LATE BLIGHT RESISTANCE PROTEIN HOMOLOG R1A-3 ISOFORM X1"/>
    <property type="match status" value="1"/>
</dbReference>
<dbReference type="InterPro" id="IPR036388">
    <property type="entry name" value="WH-like_DNA-bd_sf"/>
</dbReference>
<dbReference type="FunFam" id="1.10.10.10:FF:000322">
    <property type="entry name" value="Probable disease resistance protein At1g63360"/>
    <property type="match status" value="1"/>
</dbReference>
<dbReference type="AlphaFoldDB" id="A0A5A7QXI9"/>
<dbReference type="Gene3D" id="1.10.10.10">
    <property type="entry name" value="Winged helix-like DNA-binding domain superfamily/Winged helix DNA-binding domain"/>
    <property type="match status" value="1"/>
</dbReference>
<keyword evidence="6" id="KW-0067">ATP-binding</keyword>
<evidence type="ECO:0000256" key="6">
    <source>
        <dbReference type="ARBA" id="ARBA00022840"/>
    </source>
</evidence>
<keyword evidence="10" id="KW-1185">Reference proteome</keyword>
<evidence type="ECO:0000259" key="7">
    <source>
        <dbReference type="Pfam" id="PF23559"/>
    </source>
</evidence>
<gene>
    <name evidence="9" type="ORF">STAS_26925</name>
</gene>
<evidence type="ECO:0000313" key="9">
    <source>
        <dbReference type="EMBL" id="GER49666.1"/>
    </source>
</evidence>
<evidence type="ECO:0000259" key="8">
    <source>
        <dbReference type="Pfam" id="PF23598"/>
    </source>
</evidence>
<dbReference type="PANTHER" id="PTHR15140">
    <property type="entry name" value="TUBULIN-SPECIFIC CHAPERONE E"/>
    <property type="match status" value="1"/>
</dbReference>
<evidence type="ECO:0000256" key="4">
    <source>
        <dbReference type="ARBA" id="ARBA00022741"/>
    </source>
</evidence>
<evidence type="ECO:0000256" key="1">
    <source>
        <dbReference type="ARBA" id="ARBA00008894"/>
    </source>
</evidence>
<dbReference type="SUPFAM" id="SSF52058">
    <property type="entry name" value="L domain-like"/>
    <property type="match status" value="1"/>
</dbReference>
<comment type="caution">
    <text evidence="9">The sequence shown here is derived from an EMBL/GenBank/DDBJ whole genome shotgun (WGS) entry which is preliminary data.</text>
</comment>